<proteinExistence type="inferred from homology"/>
<dbReference type="Pfam" id="PF00146">
    <property type="entry name" value="NADHdh"/>
    <property type="match status" value="1"/>
</dbReference>
<evidence type="ECO:0000256" key="5">
    <source>
        <dbReference type="ARBA" id="ARBA00023136"/>
    </source>
</evidence>
<dbReference type="PROSITE" id="PS00667">
    <property type="entry name" value="COMPLEX1_ND1_1"/>
    <property type="match status" value="1"/>
</dbReference>
<dbReference type="GO" id="GO:0005743">
    <property type="term" value="C:mitochondrial inner membrane"/>
    <property type="evidence" value="ECO:0007669"/>
    <property type="project" value="UniProtKB-SubCell"/>
</dbReference>
<comment type="subcellular location">
    <subcellularLocation>
        <location evidence="1">Membrane</location>
        <topology evidence="1">Multi-pass membrane protein</topology>
    </subcellularLocation>
    <subcellularLocation>
        <location evidence="6">Mitochondrion inner membrane</location>
        <topology evidence="6">Multi-pass membrane protein</topology>
    </subcellularLocation>
</comment>
<name>A0A2P4PD28_RHIID</name>
<evidence type="ECO:0000256" key="6">
    <source>
        <dbReference type="RuleBase" id="RU000471"/>
    </source>
</evidence>
<dbReference type="InterPro" id="IPR018086">
    <property type="entry name" value="NADH_UbQ_OxRdtase_su1_CS"/>
</dbReference>
<evidence type="ECO:0000256" key="7">
    <source>
        <dbReference type="SAM" id="Phobius"/>
    </source>
</evidence>
<reference evidence="8 9" key="2">
    <citation type="journal article" date="2018" name="New Phytol.">
        <title>High intraspecific genome diversity in the model arbuscular mycorrhizal symbiont Rhizophagus irregularis.</title>
        <authorList>
            <person name="Chen E.C.H."/>
            <person name="Morin E."/>
            <person name="Beaudet D."/>
            <person name="Noel J."/>
            <person name="Yildirir G."/>
            <person name="Ndikumana S."/>
            <person name="Charron P."/>
            <person name="St-Onge C."/>
            <person name="Giorgi J."/>
            <person name="Kruger M."/>
            <person name="Marton T."/>
            <person name="Ropars J."/>
            <person name="Grigoriev I.V."/>
            <person name="Hainaut M."/>
            <person name="Henrissat B."/>
            <person name="Roux C."/>
            <person name="Martin F."/>
            <person name="Corradi N."/>
        </authorList>
    </citation>
    <scope>NUCLEOTIDE SEQUENCE [LARGE SCALE GENOMIC DNA]</scope>
    <source>
        <strain evidence="8 9">DAOM 197198</strain>
    </source>
</reference>
<keyword evidence="6" id="KW-0520">NAD</keyword>
<comment type="similarity">
    <text evidence="2 6">Belongs to the complex I subunit 1 family.</text>
</comment>
<dbReference type="VEuPathDB" id="FungiDB:RhiirFUN_008291"/>
<dbReference type="EMBL" id="AUPC02000271">
    <property type="protein sequence ID" value="POG63299.1"/>
    <property type="molecule type" value="Genomic_DNA"/>
</dbReference>
<evidence type="ECO:0000256" key="2">
    <source>
        <dbReference type="ARBA" id="ARBA00010535"/>
    </source>
</evidence>
<dbReference type="Proteomes" id="UP000018888">
    <property type="component" value="Unassembled WGS sequence"/>
</dbReference>
<keyword evidence="4 7" id="KW-1133">Transmembrane helix</keyword>
<evidence type="ECO:0000313" key="8">
    <source>
        <dbReference type="EMBL" id="POG63299.1"/>
    </source>
</evidence>
<dbReference type="PANTHER" id="PTHR11432:SF3">
    <property type="entry name" value="NADH-UBIQUINONE OXIDOREDUCTASE CHAIN 1"/>
    <property type="match status" value="1"/>
</dbReference>
<keyword evidence="9" id="KW-1185">Reference proteome</keyword>
<dbReference type="GO" id="GO:0009060">
    <property type="term" value="P:aerobic respiration"/>
    <property type="evidence" value="ECO:0007669"/>
    <property type="project" value="TreeGrafter"/>
</dbReference>
<accession>A0A2P4PD28</accession>
<sequence>MLFFLLESFIILLPLLGSIVFMTLAERKVMASMQLRVGPNVVGFYGILQPFADGLKLLFKEAVTPSHANKVIFLISPFITLSLAIMGWAVIPFAKGTALADLQKSKKKTH</sequence>
<dbReference type="GO" id="GO:0003954">
    <property type="term" value="F:NADH dehydrogenase activity"/>
    <property type="evidence" value="ECO:0007669"/>
    <property type="project" value="TreeGrafter"/>
</dbReference>
<protein>
    <submittedName>
        <fullName evidence="8">NADH:ubiquinone oxidoreductase</fullName>
    </submittedName>
</protein>
<comment type="caution">
    <text evidence="8">The sequence shown here is derived from an EMBL/GenBank/DDBJ whole genome shotgun (WGS) entry which is preliminary data.</text>
</comment>
<evidence type="ECO:0000313" key="9">
    <source>
        <dbReference type="Proteomes" id="UP000018888"/>
    </source>
</evidence>
<reference evidence="8 9" key="1">
    <citation type="journal article" date="2013" name="Proc. Natl. Acad. Sci. U.S.A.">
        <title>Genome of an arbuscular mycorrhizal fungus provides insight into the oldest plant symbiosis.</title>
        <authorList>
            <person name="Tisserant E."/>
            <person name="Malbreil M."/>
            <person name="Kuo A."/>
            <person name="Kohler A."/>
            <person name="Symeonidi A."/>
            <person name="Balestrini R."/>
            <person name="Charron P."/>
            <person name="Duensing N."/>
            <person name="Frei Dit Frey N."/>
            <person name="Gianinazzi-Pearson V."/>
            <person name="Gilbert L.B."/>
            <person name="Handa Y."/>
            <person name="Herr J.R."/>
            <person name="Hijri M."/>
            <person name="Koul R."/>
            <person name="Kawaguchi M."/>
            <person name="Krajinski F."/>
            <person name="Lammers P.J."/>
            <person name="Masclaux F.G."/>
            <person name="Murat C."/>
            <person name="Morin E."/>
            <person name="Ndikumana S."/>
            <person name="Pagni M."/>
            <person name="Petitpierre D."/>
            <person name="Requena N."/>
            <person name="Rosikiewicz P."/>
            <person name="Riley R."/>
            <person name="Saito K."/>
            <person name="San Clemente H."/>
            <person name="Shapiro H."/>
            <person name="van Tuinen D."/>
            <person name="Becard G."/>
            <person name="Bonfante P."/>
            <person name="Paszkowski U."/>
            <person name="Shachar-Hill Y.Y."/>
            <person name="Tuskan G.A."/>
            <person name="Young P.W."/>
            <person name="Sanders I.R."/>
            <person name="Henrissat B."/>
            <person name="Rensing S.A."/>
            <person name="Grigoriev I.V."/>
            <person name="Corradi N."/>
            <person name="Roux C."/>
            <person name="Martin F."/>
        </authorList>
    </citation>
    <scope>NUCLEOTIDE SEQUENCE [LARGE SCALE GENOMIC DNA]</scope>
    <source>
        <strain evidence="8 9">DAOM 197198</strain>
    </source>
</reference>
<evidence type="ECO:0000256" key="3">
    <source>
        <dbReference type="ARBA" id="ARBA00022692"/>
    </source>
</evidence>
<dbReference type="AlphaFoldDB" id="A0A2P4PD28"/>
<keyword evidence="5 7" id="KW-0472">Membrane</keyword>
<evidence type="ECO:0000256" key="1">
    <source>
        <dbReference type="ARBA" id="ARBA00004141"/>
    </source>
</evidence>
<keyword evidence="3 6" id="KW-0812">Transmembrane</keyword>
<dbReference type="PANTHER" id="PTHR11432">
    <property type="entry name" value="NADH DEHYDROGENASE SUBUNIT 1"/>
    <property type="match status" value="1"/>
</dbReference>
<evidence type="ECO:0000256" key="4">
    <source>
        <dbReference type="ARBA" id="ARBA00022989"/>
    </source>
</evidence>
<organism evidence="8 9">
    <name type="scientific">Rhizophagus irregularis (strain DAOM 181602 / DAOM 197198 / MUCL 43194)</name>
    <name type="common">Arbuscular mycorrhizal fungus</name>
    <name type="synonym">Glomus intraradices</name>
    <dbReference type="NCBI Taxonomy" id="747089"/>
    <lineage>
        <taxon>Eukaryota</taxon>
        <taxon>Fungi</taxon>
        <taxon>Fungi incertae sedis</taxon>
        <taxon>Mucoromycota</taxon>
        <taxon>Glomeromycotina</taxon>
        <taxon>Glomeromycetes</taxon>
        <taxon>Glomerales</taxon>
        <taxon>Glomeraceae</taxon>
        <taxon>Rhizophagus</taxon>
    </lineage>
</organism>
<dbReference type="InterPro" id="IPR001694">
    <property type="entry name" value="NADH_UbQ_OxRdtase_su1/FPO"/>
</dbReference>
<gene>
    <name evidence="8" type="ORF">GLOIN_2v1757506</name>
</gene>
<feature type="transmembrane region" description="Helical" evidence="7">
    <location>
        <begin position="71"/>
        <end position="91"/>
    </location>
</feature>